<dbReference type="GO" id="GO:0016491">
    <property type="term" value="F:oxidoreductase activity"/>
    <property type="evidence" value="ECO:0007669"/>
    <property type="project" value="UniProtKB-KW"/>
</dbReference>
<gene>
    <name evidence="4" type="ORF">ACOF00016_LOCUS7837</name>
</gene>
<feature type="region of interest" description="Disordered" evidence="2">
    <location>
        <begin position="163"/>
        <end position="184"/>
    </location>
</feature>
<dbReference type="InterPro" id="IPR027443">
    <property type="entry name" value="IPNS-like_sf"/>
</dbReference>
<dbReference type="SUPFAM" id="SSF51197">
    <property type="entry name" value="Clavaminate synthase-like"/>
    <property type="match status" value="1"/>
</dbReference>
<evidence type="ECO:0000256" key="1">
    <source>
        <dbReference type="RuleBase" id="RU003682"/>
    </source>
</evidence>
<proteinExistence type="inferred from homology"/>
<keyword evidence="1" id="KW-0408">Iron</keyword>
<feature type="compositionally biased region" description="Polar residues" evidence="2">
    <location>
        <begin position="174"/>
        <end position="184"/>
    </location>
</feature>
<evidence type="ECO:0000256" key="2">
    <source>
        <dbReference type="SAM" id="MobiDB-lite"/>
    </source>
</evidence>
<reference evidence="4" key="1">
    <citation type="submission" date="2021-01" db="EMBL/GenBank/DDBJ databases">
        <authorList>
            <person name="Corre E."/>
            <person name="Pelletier E."/>
            <person name="Niang G."/>
            <person name="Scheremetjew M."/>
            <person name="Finn R."/>
            <person name="Kale V."/>
            <person name="Holt S."/>
            <person name="Cochrane G."/>
            <person name="Meng A."/>
            <person name="Brown T."/>
            <person name="Cohen L."/>
        </authorList>
    </citation>
    <scope>NUCLEOTIDE SEQUENCE</scope>
    <source>
        <strain evidence="4">CCMP127</strain>
    </source>
</reference>
<dbReference type="Pfam" id="PF14226">
    <property type="entry name" value="DIOX_N"/>
    <property type="match status" value="1"/>
</dbReference>
<comment type="similarity">
    <text evidence="1">Belongs to the iron/ascorbate-dependent oxidoreductase family.</text>
</comment>
<dbReference type="Gene3D" id="2.60.120.330">
    <property type="entry name" value="B-lactam Antibiotic, Isopenicillin N Synthase, Chain"/>
    <property type="match status" value="1"/>
</dbReference>
<dbReference type="GO" id="GO:0046872">
    <property type="term" value="F:metal ion binding"/>
    <property type="evidence" value="ECO:0007669"/>
    <property type="project" value="UniProtKB-KW"/>
</dbReference>
<dbReference type="InterPro" id="IPR005123">
    <property type="entry name" value="Oxoglu/Fe-dep_dioxygenase_dom"/>
</dbReference>
<dbReference type="Pfam" id="PF03171">
    <property type="entry name" value="2OG-FeII_Oxy"/>
    <property type="match status" value="1"/>
</dbReference>
<evidence type="ECO:0000259" key="3">
    <source>
        <dbReference type="PROSITE" id="PS51471"/>
    </source>
</evidence>
<name>A0A7S3L3J4_9STRA</name>
<dbReference type="PANTHER" id="PTHR47990">
    <property type="entry name" value="2-OXOGLUTARATE (2OG) AND FE(II)-DEPENDENT OXYGENASE SUPERFAMILY PROTEIN-RELATED"/>
    <property type="match status" value="1"/>
</dbReference>
<protein>
    <recommendedName>
        <fullName evidence="3">Fe2OG dioxygenase domain-containing protein</fullName>
    </recommendedName>
</protein>
<dbReference type="InterPro" id="IPR044861">
    <property type="entry name" value="IPNS-like_FE2OG_OXY"/>
</dbReference>
<sequence>MENVPVLDLSGDTAKAVETMDQALREYGFFYVTNHGVDPALVQQQFDTAAELFALPQDQKDLMPFDPQLDIGYVGRGVQSLDPDGTVQPSGDTKEQFMMTNNRLISDPTFSTDPTNVFQGSQNYTPPNVPSFAEMTRAYGSALFRLNQQLNDILFQALKLGNHDSDNDSNSDNGTTDAETESSTRVALGKEPFVVLKQMRYAGEPSDPGKGKFGAGAHTDWGSFTILATDNTPGLEIFLPKNESWLPVPPRPGMFIINSGDQIAQLTNDVYKSALHRVVTLSTKPRYSIAFFTYFGVHAKVGPLAKFVTPQQPAAYPHRTTLEHFHFKLHESMGVGVVSTAASG</sequence>
<keyword evidence="1" id="KW-0560">Oxidoreductase</keyword>
<organism evidence="4">
    <name type="scientific">Amphora coffeiformis</name>
    <dbReference type="NCBI Taxonomy" id="265554"/>
    <lineage>
        <taxon>Eukaryota</taxon>
        <taxon>Sar</taxon>
        <taxon>Stramenopiles</taxon>
        <taxon>Ochrophyta</taxon>
        <taxon>Bacillariophyta</taxon>
        <taxon>Bacillariophyceae</taxon>
        <taxon>Bacillariophycidae</taxon>
        <taxon>Thalassiophysales</taxon>
        <taxon>Catenulaceae</taxon>
        <taxon>Amphora</taxon>
    </lineage>
</organism>
<feature type="domain" description="Fe2OG dioxygenase" evidence="3">
    <location>
        <begin position="191"/>
        <end position="295"/>
    </location>
</feature>
<accession>A0A7S3L3J4</accession>
<keyword evidence="1" id="KW-0479">Metal-binding</keyword>
<dbReference type="PRINTS" id="PR00682">
    <property type="entry name" value="IPNSYNTHASE"/>
</dbReference>
<dbReference type="AlphaFoldDB" id="A0A7S3L3J4"/>
<dbReference type="EMBL" id="HBIM01009259">
    <property type="protein sequence ID" value="CAE0410327.1"/>
    <property type="molecule type" value="Transcribed_RNA"/>
</dbReference>
<dbReference type="PROSITE" id="PS51471">
    <property type="entry name" value="FE2OG_OXY"/>
    <property type="match status" value="1"/>
</dbReference>
<evidence type="ECO:0000313" key="4">
    <source>
        <dbReference type="EMBL" id="CAE0410327.1"/>
    </source>
</evidence>
<dbReference type="InterPro" id="IPR050231">
    <property type="entry name" value="Iron_ascorbate_oxido_reductase"/>
</dbReference>
<dbReference type="InterPro" id="IPR026992">
    <property type="entry name" value="DIOX_N"/>
</dbReference>